<keyword evidence="2 11" id="KW-0547">Nucleotide-binding</keyword>
<keyword evidence="1 11" id="KW-0479">Metal-binding</keyword>
<evidence type="ECO:0000256" key="8">
    <source>
        <dbReference type="ARBA" id="ARBA00023016"/>
    </source>
</evidence>
<evidence type="ECO:0000256" key="12">
    <source>
        <dbReference type="NCBIfam" id="TIGR00416"/>
    </source>
</evidence>
<dbReference type="GO" id="GO:0140664">
    <property type="term" value="F:ATP-dependent DNA damage sensor activity"/>
    <property type="evidence" value="ECO:0007669"/>
    <property type="project" value="InterPro"/>
</dbReference>
<keyword evidence="10 11" id="KW-0234">DNA repair</keyword>
<evidence type="ECO:0000256" key="5">
    <source>
        <dbReference type="ARBA" id="ARBA00022801"/>
    </source>
</evidence>
<proteinExistence type="inferred from homology"/>
<comment type="function">
    <text evidence="13">DNA-dependent ATPase involved in processing of recombination intermediates, plays a role in repairing DNA breaks. Stimulates the branch migration of RecA-mediated strand transfer reactions, allowing the 3' invading strand to extend heteroduplex DNA faster. Binds ssDNA in the presence of ADP but not other nucleotides, has ATPase activity that is stimulated by ssDNA and various branched DNA structures, but inhibited by SSB. Does not have RecA's homology-searching function.</text>
</comment>
<evidence type="ECO:0000256" key="1">
    <source>
        <dbReference type="ARBA" id="ARBA00022723"/>
    </source>
</evidence>
<comment type="function">
    <text evidence="11">Plays a role in repairing double-strand DNA breaks, probably involving stabilizing or processing branched DNA or blocked replication forks.</text>
</comment>
<dbReference type="InterPro" id="IPR014721">
    <property type="entry name" value="Ribsml_uS5_D2-typ_fold_subgr"/>
</dbReference>
<name>A0A1F4VEX7_UNCKA</name>
<sequence>MPQKTTFVCQNCSFESPKWVGQCPRCSKWNTFVETLVAPVSSRKYSVKVPPKASSIKKLSEVSIKADSRVSSGIGEFDRVLGGGFVPGQVVLLAGEPGIGKSTLLIQIADKLKVKDKEVLYISGEESPQQIKLRADRLSIKGTHLTMLSETNVDSITEFLKGPSPARDLPGPALVIVDSIQTLTTAELTGTAGSVGQVRESALRLSNTAKEFGIPMVLVGHITKEGSIAGPKVLEHLVDTVLYIEGDEQHLFRLLRTSKNRFGPVSEVGIFEMGEAGMTEVKNPSDLFLEERMKSAPGSCVTVVMEGYRPILFEVQALTTPTSFGYPKRTASGFNVNRLSVLVAVLEKRCGLKLSNEDVYVNVAGGMKIIENSCDLAICLAIYSSLTGKPLNTKAVVFGEVGLSGEVRKVPFMQNRVKEAKKLGFTKIISPLEVKSVNGALKLV</sequence>
<dbReference type="SUPFAM" id="SSF54211">
    <property type="entry name" value="Ribosomal protein S5 domain 2-like"/>
    <property type="match status" value="1"/>
</dbReference>
<evidence type="ECO:0000256" key="7">
    <source>
        <dbReference type="ARBA" id="ARBA00022840"/>
    </source>
</evidence>
<keyword evidence="6 13" id="KW-0862">Zinc</keyword>
<comment type="domain">
    <text evidence="11">The middle region has homology to RecA with ATPase motifs including the RadA KNRFG motif, while the C-terminus is homologous to Lon protease.</text>
</comment>
<dbReference type="SMART" id="SM00382">
    <property type="entry name" value="AAA"/>
    <property type="match status" value="1"/>
</dbReference>
<evidence type="ECO:0000256" key="13">
    <source>
        <dbReference type="RuleBase" id="RU003555"/>
    </source>
</evidence>
<evidence type="ECO:0000256" key="2">
    <source>
        <dbReference type="ARBA" id="ARBA00022741"/>
    </source>
</evidence>
<dbReference type="NCBIfam" id="TIGR00416">
    <property type="entry name" value="sms"/>
    <property type="match status" value="1"/>
</dbReference>
<keyword evidence="8 11" id="KW-0346">Stress response</keyword>
<dbReference type="Proteomes" id="UP000176504">
    <property type="component" value="Unassembled WGS sequence"/>
</dbReference>
<evidence type="ECO:0000256" key="6">
    <source>
        <dbReference type="ARBA" id="ARBA00022833"/>
    </source>
</evidence>
<dbReference type="AlphaFoldDB" id="A0A1F4VEX7"/>
<evidence type="ECO:0000256" key="3">
    <source>
        <dbReference type="ARBA" id="ARBA00022763"/>
    </source>
</evidence>
<evidence type="ECO:0000313" key="15">
    <source>
        <dbReference type="EMBL" id="OGC55714.1"/>
    </source>
</evidence>
<dbReference type="CDD" id="cd01121">
    <property type="entry name" value="RadA_SMS_N"/>
    <property type="match status" value="1"/>
</dbReference>
<protein>
    <recommendedName>
        <fullName evidence="11 12">DNA repair protein RadA</fullName>
    </recommendedName>
</protein>
<evidence type="ECO:0000256" key="4">
    <source>
        <dbReference type="ARBA" id="ARBA00022771"/>
    </source>
</evidence>
<dbReference type="GO" id="GO:0000725">
    <property type="term" value="P:recombinational repair"/>
    <property type="evidence" value="ECO:0007669"/>
    <property type="project" value="UniProtKB-UniRule"/>
</dbReference>
<dbReference type="GO" id="GO:0008270">
    <property type="term" value="F:zinc ion binding"/>
    <property type="evidence" value="ECO:0007669"/>
    <property type="project" value="UniProtKB-KW"/>
</dbReference>
<dbReference type="FunFam" id="3.40.50.300:FF:000050">
    <property type="entry name" value="DNA repair protein RadA"/>
    <property type="match status" value="1"/>
</dbReference>
<dbReference type="Gene3D" id="3.40.50.300">
    <property type="entry name" value="P-loop containing nucleotide triphosphate hydrolases"/>
    <property type="match status" value="1"/>
</dbReference>
<accession>A0A1F4VEX7</accession>
<dbReference type="Pfam" id="PF06745">
    <property type="entry name" value="ATPase"/>
    <property type="match status" value="1"/>
</dbReference>
<dbReference type="PANTHER" id="PTHR32472:SF10">
    <property type="entry name" value="DNA REPAIR PROTEIN RADA-LIKE PROTEIN"/>
    <property type="match status" value="1"/>
</dbReference>
<dbReference type="InterPro" id="IPR003593">
    <property type="entry name" value="AAA+_ATPase"/>
</dbReference>
<dbReference type="InterPro" id="IPR020568">
    <property type="entry name" value="Ribosomal_Su5_D2-typ_SF"/>
</dbReference>
<dbReference type="GO" id="GO:0005829">
    <property type="term" value="C:cytosol"/>
    <property type="evidence" value="ECO:0007669"/>
    <property type="project" value="TreeGrafter"/>
</dbReference>
<dbReference type="SUPFAM" id="SSF52540">
    <property type="entry name" value="P-loop containing nucleoside triphosphate hydrolases"/>
    <property type="match status" value="1"/>
</dbReference>
<evidence type="ECO:0000256" key="10">
    <source>
        <dbReference type="ARBA" id="ARBA00023204"/>
    </source>
</evidence>
<keyword evidence="5" id="KW-0378">Hydrolase</keyword>
<keyword evidence="7 11" id="KW-0067">ATP-binding</keyword>
<dbReference type="Pfam" id="PF18073">
    <property type="entry name" value="Zn_ribbon_LapB"/>
    <property type="match status" value="1"/>
</dbReference>
<feature type="binding site" evidence="11">
    <location>
        <begin position="95"/>
        <end position="102"/>
    </location>
    <ligand>
        <name>ATP</name>
        <dbReference type="ChEBI" id="CHEBI:30616"/>
    </ligand>
</feature>
<evidence type="ECO:0000256" key="11">
    <source>
        <dbReference type="HAMAP-Rule" id="MF_01498"/>
    </source>
</evidence>
<keyword evidence="4 13" id="KW-0863">Zinc-finger</keyword>
<evidence type="ECO:0000256" key="9">
    <source>
        <dbReference type="ARBA" id="ARBA00023125"/>
    </source>
</evidence>
<dbReference type="GO" id="GO:0005524">
    <property type="term" value="F:ATP binding"/>
    <property type="evidence" value="ECO:0007669"/>
    <property type="project" value="UniProtKB-UniRule"/>
</dbReference>
<keyword evidence="9 11" id="KW-0238">DNA-binding</keyword>
<dbReference type="Pfam" id="PF13541">
    <property type="entry name" value="ChlI"/>
    <property type="match status" value="1"/>
</dbReference>
<dbReference type="InterPro" id="IPR014774">
    <property type="entry name" value="KaiC-like_dom"/>
</dbReference>
<reference evidence="15 16" key="1">
    <citation type="journal article" date="2016" name="Nat. Commun.">
        <title>Thousands of microbial genomes shed light on interconnected biogeochemical processes in an aquifer system.</title>
        <authorList>
            <person name="Anantharaman K."/>
            <person name="Brown C.T."/>
            <person name="Hug L.A."/>
            <person name="Sharon I."/>
            <person name="Castelle C.J."/>
            <person name="Probst A.J."/>
            <person name="Thomas B.C."/>
            <person name="Singh A."/>
            <person name="Wilkins M.J."/>
            <person name="Karaoz U."/>
            <person name="Brodie E.L."/>
            <person name="Williams K.H."/>
            <person name="Hubbard S.S."/>
            <person name="Banfield J.F."/>
        </authorList>
    </citation>
    <scope>NUCLEOTIDE SEQUENCE [LARGE SCALE GENOMIC DNA]</scope>
</reference>
<dbReference type="PANTHER" id="PTHR32472">
    <property type="entry name" value="DNA REPAIR PROTEIN RADA"/>
    <property type="match status" value="1"/>
</dbReference>
<dbReference type="EMBL" id="MEVI01000001">
    <property type="protein sequence ID" value="OGC55714.1"/>
    <property type="molecule type" value="Genomic_DNA"/>
</dbReference>
<dbReference type="InterPro" id="IPR041166">
    <property type="entry name" value="Rubredoxin_2"/>
</dbReference>
<feature type="domain" description="RecA family profile 1" evidence="14">
    <location>
        <begin position="66"/>
        <end position="222"/>
    </location>
</feature>
<dbReference type="InterPro" id="IPR027417">
    <property type="entry name" value="P-loop_NTPase"/>
</dbReference>
<dbReference type="GO" id="GO:0016787">
    <property type="term" value="F:hydrolase activity"/>
    <property type="evidence" value="ECO:0007669"/>
    <property type="project" value="UniProtKB-KW"/>
</dbReference>
<feature type="short sequence motif" description="RadA KNRFG motif" evidence="11">
    <location>
        <begin position="259"/>
        <end position="263"/>
    </location>
</feature>
<dbReference type="InterPro" id="IPR004504">
    <property type="entry name" value="DNA_repair_RadA"/>
</dbReference>
<comment type="caution">
    <text evidence="15">The sequence shown here is derived from an EMBL/GenBank/DDBJ whole genome shotgun (WGS) entry which is preliminary data.</text>
</comment>
<evidence type="ECO:0000313" key="16">
    <source>
        <dbReference type="Proteomes" id="UP000176504"/>
    </source>
</evidence>
<feature type="region of interest" description="Lon-protease-like" evidence="11">
    <location>
        <begin position="358"/>
        <end position="444"/>
    </location>
</feature>
<dbReference type="PRINTS" id="PR01874">
    <property type="entry name" value="DNAREPAIRADA"/>
</dbReference>
<keyword evidence="3 11" id="KW-0227">DNA damage</keyword>
<gene>
    <name evidence="11" type="primary">radA</name>
    <name evidence="15" type="ORF">A3A78_01585</name>
</gene>
<comment type="similarity">
    <text evidence="11 13">Belongs to the RecA family. RadA subfamily.</text>
</comment>
<dbReference type="GO" id="GO:0003684">
    <property type="term" value="F:damaged DNA binding"/>
    <property type="evidence" value="ECO:0007669"/>
    <property type="project" value="InterPro"/>
</dbReference>
<organism evidence="15 16">
    <name type="scientific">candidate division WWE3 bacterium RIFCSPLOWO2_01_FULL_41_18</name>
    <dbReference type="NCBI Taxonomy" id="1802625"/>
    <lineage>
        <taxon>Bacteria</taxon>
        <taxon>Katanobacteria</taxon>
    </lineage>
</organism>
<dbReference type="InterPro" id="IPR020588">
    <property type="entry name" value="RecA_ATP-bd"/>
</dbReference>
<dbReference type="HAMAP" id="MF_01498">
    <property type="entry name" value="RadA_bact"/>
    <property type="match status" value="1"/>
</dbReference>
<dbReference type="Gene3D" id="3.30.230.10">
    <property type="match status" value="1"/>
</dbReference>
<dbReference type="PROSITE" id="PS50162">
    <property type="entry name" value="RECA_2"/>
    <property type="match status" value="1"/>
</dbReference>
<evidence type="ECO:0000259" key="14">
    <source>
        <dbReference type="PROSITE" id="PS50162"/>
    </source>
</evidence>